<dbReference type="SUPFAM" id="SSF48371">
    <property type="entry name" value="ARM repeat"/>
    <property type="match status" value="1"/>
</dbReference>
<dbReference type="PANTHER" id="PTHR15599:SF1">
    <property type="entry name" value="RADIAL SPOKE HEAD 14 HOMOLOG"/>
    <property type="match status" value="1"/>
</dbReference>
<proteinExistence type="predicted"/>
<dbReference type="InterPro" id="IPR011989">
    <property type="entry name" value="ARM-like"/>
</dbReference>
<organism evidence="1">
    <name type="scientific">Bicosoecida sp. CB-2014</name>
    <dbReference type="NCBI Taxonomy" id="1486930"/>
    <lineage>
        <taxon>Eukaryota</taxon>
        <taxon>Sar</taxon>
        <taxon>Stramenopiles</taxon>
        <taxon>Bigyra</taxon>
        <taxon>Opalozoa</taxon>
        <taxon>Bicosoecida</taxon>
    </lineage>
</organism>
<reference evidence="1" key="1">
    <citation type="submission" date="2021-01" db="EMBL/GenBank/DDBJ databases">
        <authorList>
            <person name="Corre E."/>
            <person name="Pelletier E."/>
            <person name="Niang G."/>
            <person name="Scheremetjew M."/>
            <person name="Finn R."/>
            <person name="Kale V."/>
            <person name="Holt S."/>
            <person name="Cochrane G."/>
            <person name="Meng A."/>
            <person name="Brown T."/>
            <person name="Cohen L."/>
        </authorList>
    </citation>
    <scope>NUCLEOTIDE SEQUENCE</scope>
    <source>
        <strain evidence="1">Ms1</strain>
    </source>
</reference>
<dbReference type="Gene3D" id="1.25.10.10">
    <property type="entry name" value="Leucine-rich Repeat Variant"/>
    <property type="match status" value="2"/>
</dbReference>
<sequence>MERAPDLHIAAFGARDNPEHFPPEHVTLAFSRLAQPVLVEKLRQVDNVELVQNALDACCRQYTVALNIVQAVEAGAVEALAKLVRHDDGVVRERATRALGLLLLNPTGRGRVIETGVLVVLRPVLKDPLPAVRVNMFVALQNLVAVADGAGDAVKHGYVAQLVDSAATDDESAAQELALRVLAKAVDAPEGKGLAAALEGGDTMRVCIALLDDGVAEVRAAAARVVATLAFADEGKKQAIEGGAVAPLIGLAEDALDAARAEAGGALMLIVVDNKGKEALIAAGLSGLIALLGDANTVCQLNAMRTVATVAAHPRARAQLQELDVLEHLHRIRDDGNALLRRCAETAIRAVEWTP</sequence>
<dbReference type="InterPro" id="IPR042856">
    <property type="entry name" value="RSP14"/>
</dbReference>
<dbReference type="AlphaFoldDB" id="A0A7S1GE52"/>
<name>A0A7S1GE52_9STRA</name>
<dbReference type="InterPro" id="IPR016024">
    <property type="entry name" value="ARM-type_fold"/>
</dbReference>
<protein>
    <submittedName>
        <fullName evidence="1">Uncharacterized protein</fullName>
    </submittedName>
</protein>
<accession>A0A7S1GE52</accession>
<gene>
    <name evidence="1" type="ORF">BSP0115_LOCUS17029</name>
</gene>
<evidence type="ECO:0000313" key="1">
    <source>
        <dbReference type="EMBL" id="CAD8923766.1"/>
    </source>
</evidence>
<dbReference type="EMBL" id="HBFS01025427">
    <property type="protein sequence ID" value="CAD8923766.1"/>
    <property type="molecule type" value="Transcribed_RNA"/>
</dbReference>
<dbReference type="PANTHER" id="PTHR15599">
    <property type="entry name" value="RTDR1"/>
    <property type="match status" value="1"/>
</dbReference>